<feature type="chain" id="PRO_5037363671" description="Ig-like domain-containing protein" evidence="3">
    <location>
        <begin position="30"/>
        <end position="549"/>
    </location>
</feature>
<accession>A0A914BL64</accession>
<keyword evidence="2" id="KW-1133">Transmembrane helix</keyword>
<feature type="compositionally biased region" description="Polar residues" evidence="1">
    <location>
        <begin position="414"/>
        <end position="423"/>
    </location>
</feature>
<dbReference type="InterPro" id="IPR013783">
    <property type="entry name" value="Ig-like_fold"/>
</dbReference>
<dbReference type="EnsemblMetazoa" id="XM_038220737.1">
    <property type="protein sequence ID" value="XP_038076665.1"/>
    <property type="gene ID" value="LOC119744673"/>
</dbReference>
<reference evidence="5" key="1">
    <citation type="submission" date="2022-11" db="UniProtKB">
        <authorList>
            <consortium name="EnsemblMetazoa"/>
        </authorList>
    </citation>
    <scope>IDENTIFICATION</scope>
</reference>
<dbReference type="AlphaFoldDB" id="A0A914BL64"/>
<dbReference type="CDD" id="cd00099">
    <property type="entry name" value="IgV"/>
    <property type="match status" value="1"/>
</dbReference>
<feature type="domain" description="Ig-like" evidence="4">
    <location>
        <begin position="241"/>
        <end position="329"/>
    </location>
</feature>
<keyword evidence="6" id="KW-1185">Reference proteome</keyword>
<dbReference type="SUPFAM" id="SSF48726">
    <property type="entry name" value="Immunoglobulin"/>
    <property type="match status" value="2"/>
</dbReference>
<protein>
    <recommendedName>
        <fullName evidence="4">Ig-like domain-containing protein</fullName>
    </recommendedName>
</protein>
<dbReference type="Proteomes" id="UP000887568">
    <property type="component" value="Unplaced"/>
</dbReference>
<evidence type="ECO:0000256" key="1">
    <source>
        <dbReference type="SAM" id="MobiDB-lite"/>
    </source>
</evidence>
<dbReference type="Pfam" id="PF07686">
    <property type="entry name" value="V-set"/>
    <property type="match status" value="1"/>
</dbReference>
<dbReference type="PANTHER" id="PTHR45889:SF8">
    <property type="entry name" value="IG-LIKE DOMAIN-CONTAINING PROTEIN"/>
    <property type="match status" value="1"/>
</dbReference>
<feature type="compositionally biased region" description="Polar residues" evidence="1">
    <location>
        <begin position="536"/>
        <end position="549"/>
    </location>
</feature>
<feature type="signal peptide" evidence="3">
    <location>
        <begin position="1"/>
        <end position="29"/>
    </location>
</feature>
<dbReference type="RefSeq" id="XP_038076665.1">
    <property type="nucleotide sequence ID" value="XM_038220737.1"/>
</dbReference>
<dbReference type="GeneID" id="119744673"/>
<feature type="transmembrane region" description="Helical" evidence="2">
    <location>
        <begin position="356"/>
        <end position="381"/>
    </location>
</feature>
<keyword evidence="2" id="KW-0472">Membrane</keyword>
<evidence type="ECO:0000256" key="2">
    <source>
        <dbReference type="SAM" id="Phobius"/>
    </source>
</evidence>
<dbReference type="InterPro" id="IPR007110">
    <property type="entry name" value="Ig-like_dom"/>
</dbReference>
<dbReference type="InterPro" id="IPR003599">
    <property type="entry name" value="Ig_sub"/>
</dbReference>
<dbReference type="InterPro" id="IPR036179">
    <property type="entry name" value="Ig-like_dom_sf"/>
</dbReference>
<feature type="region of interest" description="Disordered" evidence="1">
    <location>
        <begin position="522"/>
        <end position="549"/>
    </location>
</feature>
<sequence>MALKSGRRILVSVFLWVFLSWINCRTVVAQLIVDEGPQDAHVHIGQKVTFVCDLRNTEGYNVFWFHQQRNKYLTTGRQVNVNLMPAELRDRLSVVGRVNQEEFSLRIENVQVADGGEYFCQYVPLIPSGTTTNAGAAVLTVLIPPSPESPYCQVNLLSGTQGDRFEVGDEANFHCYQTDGNPPPDLTLLRGYNQLAGPGRTVTHRYLLTGDDNGVTFTCIMTTPALDEPRNCSVMPLRILPNATILPALSTVEEGDQASFECYGEGEPIIANYRWRVASVDTGEILPADRYSVFENGRSLEIAVMENLELLCIVSVPSGLSGNATARVEVVKREMTSALAGSTVQTSPTNKSSTSAGITAVAVVVPMVIVILVTAVIVLCLRRRRRHKKPNISIRYKSSVIRHREGEPGDDATPGQNGQTTGAGTVWDETGARSEIDTSNLYALPENHQLGPPASQNYHRSSPKLDAVHSAVGPVDPHPDTPVYARPDKKAKNLKENEYSSVPVEEPKEADSGLVYADLELDSSSASKELDRTGLPSGTEQTMYATIRS</sequence>
<dbReference type="PANTHER" id="PTHR45889">
    <property type="entry name" value="IG-LIKE DOMAIN-CONTAINING PROTEIN"/>
    <property type="match status" value="1"/>
</dbReference>
<evidence type="ECO:0000259" key="4">
    <source>
        <dbReference type="PROSITE" id="PS50835"/>
    </source>
</evidence>
<evidence type="ECO:0000256" key="3">
    <source>
        <dbReference type="SAM" id="SignalP"/>
    </source>
</evidence>
<keyword evidence="2" id="KW-0812">Transmembrane</keyword>
<name>A0A914BL64_PATMI</name>
<dbReference type="SMART" id="SM00409">
    <property type="entry name" value="IG"/>
    <property type="match status" value="2"/>
</dbReference>
<evidence type="ECO:0000313" key="6">
    <source>
        <dbReference type="Proteomes" id="UP000887568"/>
    </source>
</evidence>
<dbReference type="InterPro" id="IPR013106">
    <property type="entry name" value="Ig_V-set"/>
</dbReference>
<dbReference type="OrthoDB" id="5843397at2759"/>
<dbReference type="PROSITE" id="PS50835">
    <property type="entry name" value="IG_LIKE"/>
    <property type="match status" value="2"/>
</dbReference>
<dbReference type="Gene3D" id="2.60.40.10">
    <property type="entry name" value="Immunoglobulins"/>
    <property type="match status" value="1"/>
</dbReference>
<feature type="region of interest" description="Disordered" evidence="1">
    <location>
        <begin position="399"/>
        <end position="429"/>
    </location>
</feature>
<organism evidence="5 6">
    <name type="scientific">Patiria miniata</name>
    <name type="common">Bat star</name>
    <name type="synonym">Asterina miniata</name>
    <dbReference type="NCBI Taxonomy" id="46514"/>
    <lineage>
        <taxon>Eukaryota</taxon>
        <taxon>Metazoa</taxon>
        <taxon>Echinodermata</taxon>
        <taxon>Eleutherozoa</taxon>
        <taxon>Asterozoa</taxon>
        <taxon>Asteroidea</taxon>
        <taxon>Valvatacea</taxon>
        <taxon>Valvatida</taxon>
        <taxon>Asterinidae</taxon>
        <taxon>Patiria</taxon>
    </lineage>
</organism>
<dbReference type="OMA" id="SWINCRT"/>
<keyword evidence="3" id="KW-0732">Signal</keyword>
<dbReference type="SMART" id="SM00406">
    <property type="entry name" value="IGv"/>
    <property type="match status" value="1"/>
</dbReference>
<proteinExistence type="predicted"/>
<feature type="domain" description="Ig-like" evidence="4">
    <location>
        <begin position="29"/>
        <end position="121"/>
    </location>
</feature>
<evidence type="ECO:0000313" key="5">
    <source>
        <dbReference type="EnsemblMetazoa" id="XP_038076665.1"/>
    </source>
</evidence>